<evidence type="ECO:0000313" key="3">
    <source>
        <dbReference type="Proteomes" id="UP000186400"/>
    </source>
</evidence>
<dbReference type="GO" id="GO:0033194">
    <property type="term" value="P:response to hydroperoxide"/>
    <property type="evidence" value="ECO:0007669"/>
    <property type="project" value="TreeGrafter"/>
</dbReference>
<dbReference type="PANTHER" id="PTHR30283:SF4">
    <property type="entry name" value="PEROXIDE STRESS RESISTANCE PROTEIN YAAA"/>
    <property type="match status" value="1"/>
</dbReference>
<dbReference type="RefSeq" id="WP_076487310.1">
    <property type="nucleotide sequence ID" value="NZ_FTMS01000001.1"/>
</dbReference>
<dbReference type="HAMAP" id="MF_00652">
    <property type="entry name" value="UPF0246"/>
    <property type="match status" value="1"/>
</dbReference>
<dbReference type="Pfam" id="PF03883">
    <property type="entry name" value="H2O2_YaaD"/>
    <property type="match status" value="1"/>
</dbReference>
<dbReference type="PANTHER" id="PTHR30283">
    <property type="entry name" value="PEROXIDE STRESS RESPONSE PROTEIN YAAA"/>
    <property type="match status" value="1"/>
</dbReference>
<dbReference type="Proteomes" id="UP000186400">
    <property type="component" value="Unassembled WGS sequence"/>
</dbReference>
<sequence length="251" mass="28543">MIVLLSPAKTQNFQYHPSVKESSEPRFDREAREIARCLQALSPRELARLMKTSDRLSGETAEAFRLWKEERAPRLQAIYAYTGEVYRALDAPSISEADILYAQNHLRILSGLYGLLRPLDSISPYRLEMATPLAVGEKKNLYHYWREKITPALGDEGAPVINLASQEYSRIIVPAMLQGSFITPLFKEDRGDTCKTIAIHAKRARGKMARWIVTNRPQGVEDLQSFCADGYRYRQDLSKPDQPVFVRTVPG</sequence>
<protein>
    <recommendedName>
        <fullName evidence="1">UPF0246 protein SAMN05920897_10174</fullName>
    </recommendedName>
</protein>
<gene>
    <name evidence="2" type="ORF">SAMN05920897_10174</name>
</gene>
<accession>A0A1N6N6P9</accession>
<organism evidence="2 3">
    <name type="scientific">Alkalispirochaeta americana</name>
    <dbReference type="NCBI Taxonomy" id="159291"/>
    <lineage>
        <taxon>Bacteria</taxon>
        <taxon>Pseudomonadati</taxon>
        <taxon>Spirochaetota</taxon>
        <taxon>Spirochaetia</taxon>
        <taxon>Spirochaetales</taxon>
        <taxon>Spirochaetaceae</taxon>
        <taxon>Alkalispirochaeta</taxon>
    </lineage>
</organism>
<dbReference type="AlphaFoldDB" id="A0A1N6N6P9"/>
<dbReference type="STRING" id="159291.SAMN05920897_10174"/>
<dbReference type="GO" id="GO:0005829">
    <property type="term" value="C:cytosol"/>
    <property type="evidence" value="ECO:0007669"/>
    <property type="project" value="TreeGrafter"/>
</dbReference>
<proteinExistence type="inferred from homology"/>
<dbReference type="OrthoDB" id="9777133at2"/>
<dbReference type="InterPro" id="IPR005583">
    <property type="entry name" value="YaaA"/>
</dbReference>
<comment type="similarity">
    <text evidence="1">Belongs to the UPF0246 family.</text>
</comment>
<reference evidence="3" key="1">
    <citation type="submission" date="2017-01" db="EMBL/GenBank/DDBJ databases">
        <authorList>
            <person name="Varghese N."/>
            <person name="Submissions S."/>
        </authorList>
    </citation>
    <scope>NUCLEOTIDE SEQUENCE [LARGE SCALE GENOMIC DNA]</scope>
    <source>
        <strain evidence="3">ASpG1</strain>
    </source>
</reference>
<keyword evidence="3" id="KW-1185">Reference proteome</keyword>
<dbReference type="EMBL" id="FTMS01000001">
    <property type="protein sequence ID" value="SIP87707.1"/>
    <property type="molecule type" value="Genomic_DNA"/>
</dbReference>
<name>A0A1N6N6P9_9SPIO</name>
<evidence type="ECO:0000256" key="1">
    <source>
        <dbReference type="HAMAP-Rule" id="MF_00652"/>
    </source>
</evidence>
<evidence type="ECO:0000313" key="2">
    <source>
        <dbReference type="EMBL" id="SIP87707.1"/>
    </source>
</evidence>